<sequence length="82" mass="8836">MDAKTYFTERDGRVSKDGDELQRVAAACGVTPGTLYLVALGHKTPSAELACLIEHSTGGYVDRRDTLRDFPWDGPLVAGQPA</sequence>
<gene>
    <name evidence="1" type="ORF">ACFFGH_06495</name>
</gene>
<comment type="caution">
    <text evidence="1">The sequence shown here is derived from an EMBL/GenBank/DDBJ whole genome shotgun (WGS) entry which is preliminary data.</text>
</comment>
<dbReference type="Gene3D" id="1.10.260.40">
    <property type="entry name" value="lambda repressor-like DNA-binding domains"/>
    <property type="match status" value="1"/>
</dbReference>
<protein>
    <recommendedName>
        <fullName evidence="3">HTH cro/C1-type domain-containing protein</fullName>
    </recommendedName>
</protein>
<dbReference type="Proteomes" id="UP001589896">
    <property type="component" value="Unassembled WGS sequence"/>
</dbReference>
<accession>A0ABV6RNI4</accession>
<reference evidence="1 2" key="1">
    <citation type="submission" date="2024-09" db="EMBL/GenBank/DDBJ databases">
        <authorList>
            <person name="Sun Q."/>
            <person name="Mori K."/>
        </authorList>
    </citation>
    <scope>NUCLEOTIDE SEQUENCE [LARGE SCALE GENOMIC DNA]</scope>
    <source>
        <strain evidence="1 2">KCTC 23076</strain>
    </source>
</reference>
<dbReference type="InterPro" id="IPR010982">
    <property type="entry name" value="Lambda_DNA-bd_dom_sf"/>
</dbReference>
<evidence type="ECO:0008006" key="3">
    <source>
        <dbReference type="Google" id="ProtNLM"/>
    </source>
</evidence>
<dbReference type="EMBL" id="JBHLTG010000001">
    <property type="protein sequence ID" value="MFC0677498.1"/>
    <property type="molecule type" value="Genomic_DNA"/>
</dbReference>
<organism evidence="1 2">
    <name type="scientific">Lysobacter korlensis</name>
    <dbReference type="NCBI Taxonomy" id="553636"/>
    <lineage>
        <taxon>Bacteria</taxon>
        <taxon>Pseudomonadati</taxon>
        <taxon>Pseudomonadota</taxon>
        <taxon>Gammaproteobacteria</taxon>
        <taxon>Lysobacterales</taxon>
        <taxon>Lysobacteraceae</taxon>
        <taxon>Lysobacter</taxon>
    </lineage>
</organism>
<proteinExistence type="predicted"/>
<keyword evidence="2" id="KW-1185">Reference proteome</keyword>
<name>A0ABV6RNI4_9GAMM</name>
<dbReference type="RefSeq" id="WP_386666071.1">
    <property type="nucleotide sequence ID" value="NZ_JBHLTG010000001.1"/>
</dbReference>
<evidence type="ECO:0000313" key="2">
    <source>
        <dbReference type="Proteomes" id="UP001589896"/>
    </source>
</evidence>
<evidence type="ECO:0000313" key="1">
    <source>
        <dbReference type="EMBL" id="MFC0677498.1"/>
    </source>
</evidence>